<keyword evidence="5" id="KW-1185">Reference proteome</keyword>
<evidence type="ECO:0000256" key="2">
    <source>
        <dbReference type="SAM" id="Coils"/>
    </source>
</evidence>
<dbReference type="InterPro" id="IPR059179">
    <property type="entry name" value="MLKL-like_MCAfunc"/>
</dbReference>
<evidence type="ECO:0000313" key="5">
    <source>
        <dbReference type="Proteomes" id="UP001203297"/>
    </source>
</evidence>
<dbReference type="InterPro" id="IPR027417">
    <property type="entry name" value="P-loop_NTPase"/>
</dbReference>
<dbReference type="InterPro" id="IPR049052">
    <property type="entry name" value="nSTAND1"/>
</dbReference>
<dbReference type="SUPFAM" id="SSF52540">
    <property type="entry name" value="P-loop containing nucleoside triphosphate hydrolases"/>
    <property type="match status" value="1"/>
</dbReference>
<dbReference type="GO" id="GO:0007166">
    <property type="term" value="P:cell surface receptor signaling pathway"/>
    <property type="evidence" value="ECO:0007669"/>
    <property type="project" value="InterPro"/>
</dbReference>
<feature type="coiled-coil region" evidence="2">
    <location>
        <begin position="804"/>
        <end position="831"/>
    </location>
</feature>
<gene>
    <name evidence="4" type="ORF">B0F90DRAFT_1764202</name>
</gene>
<feature type="coiled-coil region" evidence="2">
    <location>
        <begin position="72"/>
        <end position="99"/>
    </location>
</feature>
<reference evidence="4" key="1">
    <citation type="journal article" date="2022" name="New Phytol.">
        <title>Evolutionary transition to the ectomycorrhizal habit in the genomes of a hyperdiverse lineage of mushroom-forming fungi.</title>
        <authorList>
            <person name="Looney B."/>
            <person name="Miyauchi S."/>
            <person name="Morin E."/>
            <person name="Drula E."/>
            <person name="Courty P.E."/>
            <person name="Kohler A."/>
            <person name="Kuo A."/>
            <person name="LaButti K."/>
            <person name="Pangilinan J."/>
            <person name="Lipzen A."/>
            <person name="Riley R."/>
            <person name="Andreopoulos W."/>
            <person name="He G."/>
            <person name="Johnson J."/>
            <person name="Nolan M."/>
            <person name="Tritt A."/>
            <person name="Barry K.W."/>
            <person name="Grigoriev I.V."/>
            <person name="Nagy L.G."/>
            <person name="Hibbett D."/>
            <person name="Henrissat B."/>
            <person name="Matheny P.B."/>
            <person name="Labbe J."/>
            <person name="Martin F.M."/>
        </authorList>
    </citation>
    <scope>NUCLEOTIDE SEQUENCE</scope>
    <source>
        <strain evidence="4">BPL690</strain>
    </source>
</reference>
<evidence type="ECO:0000256" key="1">
    <source>
        <dbReference type="PROSITE-ProRule" id="PRU00339"/>
    </source>
</evidence>
<protein>
    <recommendedName>
        <fullName evidence="3">Novel STAND NTPase 1 domain-containing protein</fullName>
    </recommendedName>
</protein>
<evidence type="ECO:0000313" key="4">
    <source>
        <dbReference type="EMBL" id="KAI0293192.1"/>
    </source>
</evidence>
<dbReference type="InterPro" id="IPR019734">
    <property type="entry name" value="TPR_rpt"/>
</dbReference>
<dbReference type="CDD" id="cd21037">
    <property type="entry name" value="MLKL_NTD"/>
    <property type="match status" value="1"/>
</dbReference>
<dbReference type="SUPFAM" id="SSF48452">
    <property type="entry name" value="TPR-like"/>
    <property type="match status" value="2"/>
</dbReference>
<dbReference type="Gene3D" id="1.25.40.10">
    <property type="entry name" value="Tetratricopeptide repeat domain"/>
    <property type="match status" value="2"/>
</dbReference>
<proteinExistence type="predicted"/>
<dbReference type="InterPro" id="IPR036537">
    <property type="entry name" value="Adaptor_Cbl_N_dom_sf"/>
</dbReference>
<dbReference type="AlphaFoldDB" id="A0AAD4LYS7"/>
<dbReference type="EMBL" id="WTXG01000100">
    <property type="protein sequence ID" value="KAI0293192.1"/>
    <property type="molecule type" value="Genomic_DNA"/>
</dbReference>
<feature type="repeat" description="TPR" evidence="1">
    <location>
        <begin position="631"/>
        <end position="664"/>
    </location>
</feature>
<dbReference type="PROSITE" id="PS50005">
    <property type="entry name" value="TPR"/>
    <property type="match status" value="4"/>
</dbReference>
<keyword evidence="1" id="KW-0802">TPR repeat</keyword>
<feature type="repeat" description="TPR" evidence="1">
    <location>
        <begin position="591"/>
        <end position="624"/>
    </location>
</feature>
<dbReference type="Gene3D" id="3.40.50.300">
    <property type="entry name" value="P-loop containing nucleotide triphosphate hydrolases"/>
    <property type="match status" value="1"/>
</dbReference>
<name>A0AAD4LYS7_9AGAM</name>
<dbReference type="Pfam" id="PF13432">
    <property type="entry name" value="TPR_16"/>
    <property type="match status" value="1"/>
</dbReference>
<accession>A0AAD4LYS7</accession>
<keyword evidence="2" id="KW-0175">Coiled coil</keyword>
<dbReference type="Pfam" id="PF13176">
    <property type="entry name" value="TPR_7"/>
    <property type="match status" value="1"/>
</dbReference>
<feature type="domain" description="Novel STAND NTPase 1" evidence="3">
    <location>
        <begin position="169"/>
        <end position="313"/>
    </location>
</feature>
<dbReference type="InterPro" id="IPR011990">
    <property type="entry name" value="TPR-like_helical_dom_sf"/>
</dbReference>
<dbReference type="Proteomes" id="UP001203297">
    <property type="component" value="Unassembled WGS sequence"/>
</dbReference>
<comment type="caution">
    <text evidence="4">The sequence shown here is derived from an EMBL/GenBank/DDBJ whole genome shotgun (WGS) entry which is preliminary data.</text>
</comment>
<dbReference type="Pfam" id="PF13424">
    <property type="entry name" value="TPR_12"/>
    <property type="match status" value="2"/>
</dbReference>
<dbReference type="Pfam" id="PF20703">
    <property type="entry name" value="nSTAND1"/>
    <property type="match status" value="1"/>
</dbReference>
<dbReference type="Gene3D" id="1.20.930.20">
    <property type="entry name" value="Adaptor protein Cbl, N-terminal domain"/>
    <property type="match status" value="1"/>
</dbReference>
<feature type="repeat" description="TPR" evidence="1">
    <location>
        <begin position="748"/>
        <end position="781"/>
    </location>
</feature>
<evidence type="ECO:0000259" key="3">
    <source>
        <dbReference type="Pfam" id="PF20703"/>
    </source>
</evidence>
<dbReference type="PANTHER" id="PTHR10098">
    <property type="entry name" value="RAPSYN-RELATED"/>
    <property type="match status" value="1"/>
</dbReference>
<dbReference type="SMART" id="SM00028">
    <property type="entry name" value="TPR"/>
    <property type="match status" value="7"/>
</dbReference>
<organism evidence="4 5">
    <name type="scientific">Multifurca ochricompacta</name>
    <dbReference type="NCBI Taxonomy" id="376703"/>
    <lineage>
        <taxon>Eukaryota</taxon>
        <taxon>Fungi</taxon>
        <taxon>Dikarya</taxon>
        <taxon>Basidiomycota</taxon>
        <taxon>Agaricomycotina</taxon>
        <taxon>Agaricomycetes</taxon>
        <taxon>Russulales</taxon>
        <taxon>Russulaceae</taxon>
        <taxon>Multifurca</taxon>
    </lineage>
</organism>
<sequence length="849" mass="93626">MGTIESSLIILKEASALASKVPYIGPIASILLQALKMRAEVKQVKGDWEMVMQKVADVANVVVNVGEFCQKHELSKEDLAHLRDALQSLQRNLEGIGDALSECVEVKGIKKVLLRTDILGKVKQCDAKLSHALQLFQVLFNTQPSSLMSLIHIVGETSRPSALPKPAPQIFFGRNAELTQIIDLIFNNIGPHPARIAILGPGGYGKSTLANAVLSHERILEHFGEARYFVTCESAFTPGALLIELAKSLGVLGAGSDTAWSHIRALLSATECILCLDNFESPWDQAGAIRDSVEELLSRITELNSVTVLITIRGTERPARTYWTRPTLAPLKTLDHDAAKEAWEHIADGYDDSAEELIKAVDYVPLAVNLLAHLAQASSPALLLKEWNKKYTELIQRGRGQTHRLSNLEYSVQLSIDSERMKSNPSSRDLLGILPSIRVLQQCSLINVIGERYLTHPIIRHFCNSQGFLPSKYEASLTNFYIALASIDPHRAGSRDYAEMVLEVNNTTKLIGAIMTFTRFSISIGDYSDALISQAVTFTQQNCPTSLLIKCLRRWGTLYYRINDIENAKSKIQEAEKECSLSSSNKSPLHATVLRDLGDIYVKQDAFIEAEAAYKRALEFHQAANNVSGQGHAHLKLGDIYLRLNRLDEAEDSYHNALKFCNSVLDQGNGSSGLGGLYLSLDKLDEAEASFKKALESHRSVNSVRSQGNDHAGLGDVYIKQKRLNEAEASYQEALKFHKDANSIRNQAFDYDSLGDIYLEQDKLNEAEASFHQALELHKAANSGQGQGNALNGLGRVYIRRSQLGDAKRVLEQAQNMHRQAQDDVGEHNDIALLNTIASGSGAVQPEAK</sequence>
<feature type="repeat" description="TPR" evidence="1">
    <location>
        <begin position="708"/>
        <end position="741"/>
    </location>
</feature>